<keyword evidence="5" id="KW-1185">Reference proteome</keyword>
<keyword evidence="1" id="KW-0175">Coiled coil</keyword>
<reference evidence="4 5" key="1">
    <citation type="journal article" date="2018" name="Mol. Plant">
        <title>The genome of Artemisia annua provides insight into the evolution of Asteraceae family and artemisinin biosynthesis.</title>
        <authorList>
            <person name="Shen Q."/>
            <person name="Zhang L."/>
            <person name="Liao Z."/>
            <person name="Wang S."/>
            <person name="Yan T."/>
            <person name="Shi P."/>
            <person name="Liu M."/>
            <person name="Fu X."/>
            <person name="Pan Q."/>
            <person name="Wang Y."/>
            <person name="Lv Z."/>
            <person name="Lu X."/>
            <person name="Zhang F."/>
            <person name="Jiang W."/>
            <person name="Ma Y."/>
            <person name="Chen M."/>
            <person name="Hao X."/>
            <person name="Li L."/>
            <person name="Tang Y."/>
            <person name="Lv G."/>
            <person name="Zhou Y."/>
            <person name="Sun X."/>
            <person name="Brodelius P.E."/>
            <person name="Rose J.K.C."/>
            <person name="Tang K."/>
        </authorList>
    </citation>
    <scope>NUCLEOTIDE SEQUENCE [LARGE SCALE GENOMIC DNA]</scope>
    <source>
        <strain evidence="5">cv. Huhao1</strain>
        <tissue evidence="4">Leaf</tissue>
    </source>
</reference>
<evidence type="ECO:0000256" key="2">
    <source>
        <dbReference type="SAM" id="MobiDB-lite"/>
    </source>
</evidence>
<dbReference type="STRING" id="35608.A0A2U1NYT1"/>
<feature type="compositionally biased region" description="Basic and acidic residues" evidence="2">
    <location>
        <begin position="254"/>
        <end position="268"/>
    </location>
</feature>
<sequence length="1368" mass="156772">MKETTIKQKMVNRLHRRNSSASSTTSTTVSSVDSGERLLFRFSSLQALQVPKGWDKLSLSLISVETGQIIAKTGRALTQNGSCQWTEDLSEYIWVPHDDSSKGLERCLYKLLISMGSGRSGTLGEVTVNLSGHWSSERSISIAQPLKNCSYRTILQVEIQCLTPRANMRNDRWTDTDSFTEDANASDDQDTTSDVSDGRIINGVESSMSSNFMYTSQTGGPINKDRTFSAGGSRSSIDSMDDSFGRESYSPRRNRSEVANDIIAREDSVSSTNSAQYSSYNVYDSPRFSQRQDSGKHMLTQRQDSGKLSHSIPASPLRTFGSPAEFILEAEGTTVEELKAEAITRERHARKLKLDLDFSKKESRDLTRKLQNATMEVLALQTECDGLKHEISYLKVLLDESEVKENAADTLKLQVQDGIHSELEEEIKFQRDMNDNLTLQFNKTQESNLELVSVLQELEETIEKQRLEIENLKPLQDKIKELERDCNELTHENLDLVSKLEESSKNLSACVNSIEDSEVNNLEYQIQQLKEEAKKRELDRIDAGYLQTRCDDLENKCVELEANIQGFKDKACYLDGELNKYRAKEEEQQKEVAALKELLKSQLEEKHENSLTRKGLTEFSMKDDRGALERPMDLNMNGQDPGEELLAKMSEIEVLKSDCALKNKKIVRLETQVSELKILKKQLMGGLKAMQTECTIIYECLDKVKSDMEVVNGAKDSQIAANKILEKKLLEVESCNKELELHLDELEVENLHLSERISGLEPQLRYMTDERESSRLEIEHAETCVVNLQAEIEKLKEETETSKVDMRQKFEDMQRRWLEAQEECEYLKKANPKLQTTAENLIEECSQLQKSNRDLKQQRLDLYNRCSDLEAKLKASQHNYSKLSEKLEDLEDKFSLMINEIATKERVFDSELEALHLRNEEHTEKLVMAENLFNQMYSEKMVEIENLQQEVAHLNTQIHASRDERESMASEAVHEMHVLRADKNKLEKVIEDVMDKLTSSEKKLETIEVEYEEKIQDLTVELAACKQNYGVLVANLEKHKGLLENARSNEEKLRITVGELDGNLKQCEYERVQLSEEISSLTSQLLKIPSLQDEIVALKNSFNEVKYENERLQASLQLINGDYKEMKEEKTSLLQRTLSMEKAVIELEDHKRSKVALEEKIMRLQGDLTAREALCAQDAELKNELGRLKRSNNQLQWKLKRLQEEKDECMKNSQVLEEKLEKIKDLKHDEIEISTNNSVKSFRSDSTNSLHEHMKLSEDVEASVDETAADGASRIQSLENELAKALEENDMYKAQIQSFRSDEIPLKVEVDSKTVNSEHDKNISMLETELKDLQERYLHMSLKYAEVEAQREDLVSKLKAVKPGKSWF</sequence>
<evidence type="ECO:0000313" key="4">
    <source>
        <dbReference type="EMBL" id="PWA78669.1"/>
    </source>
</evidence>
<dbReference type="Pfam" id="PF10358">
    <property type="entry name" value="NT-C2"/>
    <property type="match status" value="1"/>
</dbReference>
<name>A0A2U1NYT1_ARTAN</name>
<protein>
    <recommendedName>
        <fullName evidence="3">C2 NT-type domain-containing protein</fullName>
    </recommendedName>
</protein>
<feature type="region of interest" description="Disordered" evidence="2">
    <location>
        <begin position="170"/>
        <end position="198"/>
    </location>
</feature>
<dbReference type="Proteomes" id="UP000245207">
    <property type="component" value="Unassembled WGS sequence"/>
</dbReference>
<evidence type="ECO:0000259" key="3">
    <source>
        <dbReference type="PROSITE" id="PS51840"/>
    </source>
</evidence>
<proteinExistence type="predicted"/>
<feature type="compositionally biased region" description="Polar residues" evidence="2">
    <location>
        <begin position="269"/>
        <end position="292"/>
    </location>
</feature>
<feature type="coiled-coil region" evidence="1">
    <location>
        <begin position="349"/>
        <end position="390"/>
    </location>
</feature>
<feature type="region of interest" description="Disordered" evidence="2">
    <location>
        <begin position="211"/>
        <end position="315"/>
    </location>
</feature>
<feature type="coiled-coil region" evidence="1">
    <location>
        <begin position="1109"/>
        <end position="1226"/>
    </location>
</feature>
<dbReference type="InterPro" id="IPR019448">
    <property type="entry name" value="NT-C2"/>
</dbReference>
<feature type="domain" description="C2 NT-type" evidence="3">
    <location>
        <begin position="28"/>
        <end position="163"/>
    </location>
</feature>
<dbReference type="OrthoDB" id="658575at2759"/>
<feature type="coiled-coil region" evidence="1">
    <location>
        <begin position="420"/>
        <end position="605"/>
    </location>
</feature>
<dbReference type="PROSITE" id="PS51840">
    <property type="entry name" value="C2_NT"/>
    <property type="match status" value="1"/>
</dbReference>
<feature type="compositionally biased region" description="Polar residues" evidence="2">
    <location>
        <begin position="211"/>
        <end position="220"/>
    </location>
</feature>
<dbReference type="PANTHER" id="PTHR47270">
    <property type="entry name" value="PROTEIN MLP1-LIKE"/>
    <property type="match status" value="1"/>
</dbReference>
<dbReference type="EMBL" id="PKPP01001955">
    <property type="protein sequence ID" value="PWA78669.1"/>
    <property type="molecule type" value="Genomic_DNA"/>
</dbReference>
<dbReference type="Gene3D" id="1.20.5.1700">
    <property type="match status" value="1"/>
</dbReference>
<gene>
    <name evidence="4" type="ORF">CTI12_AA212490</name>
</gene>
<organism evidence="4 5">
    <name type="scientific">Artemisia annua</name>
    <name type="common">Sweet wormwood</name>
    <dbReference type="NCBI Taxonomy" id="35608"/>
    <lineage>
        <taxon>Eukaryota</taxon>
        <taxon>Viridiplantae</taxon>
        <taxon>Streptophyta</taxon>
        <taxon>Embryophyta</taxon>
        <taxon>Tracheophyta</taxon>
        <taxon>Spermatophyta</taxon>
        <taxon>Magnoliopsida</taxon>
        <taxon>eudicotyledons</taxon>
        <taxon>Gunneridae</taxon>
        <taxon>Pentapetalae</taxon>
        <taxon>asterids</taxon>
        <taxon>campanulids</taxon>
        <taxon>Asterales</taxon>
        <taxon>Asteraceae</taxon>
        <taxon>Asteroideae</taxon>
        <taxon>Anthemideae</taxon>
        <taxon>Artemisiinae</taxon>
        <taxon>Artemisia</taxon>
    </lineage>
</organism>
<evidence type="ECO:0000313" key="5">
    <source>
        <dbReference type="Proteomes" id="UP000245207"/>
    </source>
</evidence>
<feature type="coiled-coil region" evidence="1">
    <location>
        <begin position="729"/>
        <end position="1084"/>
    </location>
</feature>
<feature type="compositionally biased region" description="Acidic residues" evidence="2">
    <location>
        <begin position="178"/>
        <end position="191"/>
    </location>
</feature>
<dbReference type="PANTHER" id="PTHR47270:SF8">
    <property type="entry name" value="NT-TYPE C2 DOMAIN-CONTAINING PROTEIN"/>
    <property type="match status" value="1"/>
</dbReference>
<evidence type="ECO:0000256" key="1">
    <source>
        <dbReference type="SAM" id="Coils"/>
    </source>
</evidence>
<comment type="caution">
    <text evidence="4">The sequence shown here is derived from an EMBL/GenBank/DDBJ whole genome shotgun (WGS) entry which is preliminary data.</text>
</comment>
<accession>A0A2U1NYT1</accession>
<feature type="coiled-coil region" evidence="1">
    <location>
        <begin position="1268"/>
        <end position="1350"/>
    </location>
</feature>